<dbReference type="Proteomes" id="UP000478052">
    <property type="component" value="Unassembled WGS sequence"/>
</dbReference>
<dbReference type="AlphaFoldDB" id="A0A6G0YVY1"/>
<accession>A0A6G0YVY1</accession>
<proteinExistence type="predicted"/>
<feature type="region of interest" description="Disordered" evidence="1">
    <location>
        <begin position="77"/>
        <end position="113"/>
    </location>
</feature>
<evidence type="ECO:0000313" key="2">
    <source>
        <dbReference type="EMBL" id="KAF0762016.1"/>
    </source>
</evidence>
<organism evidence="2 3">
    <name type="scientific">Aphis craccivora</name>
    <name type="common">Cowpea aphid</name>
    <dbReference type="NCBI Taxonomy" id="307492"/>
    <lineage>
        <taxon>Eukaryota</taxon>
        <taxon>Metazoa</taxon>
        <taxon>Ecdysozoa</taxon>
        <taxon>Arthropoda</taxon>
        <taxon>Hexapoda</taxon>
        <taxon>Insecta</taxon>
        <taxon>Pterygota</taxon>
        <taxon>Neoptera</taxon>
        <taxon>Paraneoptera</taxon>
        <taxon>Hemiptera</taxon>
        <taxon>Sternorrhyncha</taxon>
        <taxon>Aphidomorpha</taxon>
        <taxon>Aphidoidea</taxon>
        <taxon>Aphididae</taxon>
        <taxon>Aphidini</taxon>
        <taxon>Aphis</taxon>
        <taxon>Aphis</taxon>
    </lineage>
</organism>
<dbReference type="OrthoDB" id="6369020at2759"/>
<comment type="caution">
    <text evidence="2">The sequence shown here is derived from an EMBL/GenBank/DDBJ whole genome shotgun (WGS) entry which is preliminary data.</text>
</comment>
<evidence type="ECO:0000313" key="3">
    <source>
        <dbReference type="Proteomes" id="UP000478052"/>
    </source>
</evidence>
<gene>
    <name evidence="2" type="ORF">FWK35_00029275</name>
</gene>
<evidence type="ECO:0000256" key="1">
    <source>
        <dbReference type="SAM" id="MobiDB-lite"/>
    </source>
</evidence>
<name>A0A6G0YVY1_APHCR</name>
<reference evidence="2 3" key="1">
    <citation type="submission" date="2019-08" db="EMBL/GenBank/DDBJ databases">
        <title>Whole genome of Aphis craccivora.</title>
        <authorList>
            <person name="Voronova N.V."/>
            <person name="Shulinski R.S."/>
            <person name="Bandarenka Y.V."/>
            <person name="Zhorov D.G."/>
            <person name="Warner D."/>
        </authorList>
    </citation>
    <scope>NUCLEOTIDE SEQUENCE [LARGE SCALE GENOMIC DNA]</scope>
    <source>
        <strain evidence="2">180601</strain>
        <tissue evidence="2">Whole Body</tissue>
    </source>
</reference>
<dbReference type="EMBL" id="VUJU01002243">
    <property type="protein sequence ID" value="KAF0762016.1"/>
    <property type="molecule type" value="Genomic_DNA"/>
</dbReference>
<protein>
    <submittedName>
        <fullName evidence="2">Lateral signaling target protein 2</fullName>
    </submittedName>
</protein>
<sequence length="143" mass="16145">MVFRKKKYQTLATYIIVLMASEHFIPSKFVFSADYAPVVKNLPMLAALAEACLWPVLLLLFDDQFVPRLSNLYRRRSVSDRAKPPQGLHGKFRPYNGSLQDARRPPPPSSGGEAVRFPITNGSLFASLDGRVPVLHNYRRGSR</sequence>
<keyword evidence="3" id="KW-1185">Reference proteome</keyword>